<feature type="transmembrane region" description="Helical" evidence="6">
    <location>
        <begin position="767"/>
        <end position="786"/>
    </location>
</feature>
<dbReference type="Pfam" id="PF02687">
    <property type="entry name" value="FtsX"/>
    <property type="match status" value="2"/>
</dbReference>
<dbReference type="GO" id="GO:0005886">
    <property type="term" value="C:plasma membrane"/>
    <property type="evidence" value="ECO:0007669"/>
    <property type="project" value="UniProtKB-SubCell"/>
</dbReference>
<feature type="domain" description="ABC3 transporter permease C-terminal" evidence="7">
    <location>
        <begin position="676"/>
        <end position="794"/>
    </location>
</feature>
<feature type="transmembrane region" description="Helical" evidence="6">
    <location>
        <begin position="329"/>
        <end position="353"/>
    </location>
</feature>
<evidence type="ECO:0000256" key="3">
    <source>
        <dbReference type="ARBA" id="ARBA00022692"/>
    </source>
</evidence>
<evidence type="ECO:0000313" key="9">
    <source>
        <dbReference type="Proteomes" id="UP000051326"/>
    </source>
</evidence>
<evidence type="ECO:0000313" key="8">
    <source>
        <dbReference type="EMBL" id="CUI00881.1"/>
    </source>
</evidence>
<dbReference type="EMBL" id="CYSR01000030">
    <property type="protein sequence ID" value="CUI00881.1"/>
    <property type="molecule type" value="Genomic_DNA"/>
</dbReference>
<dbReference type="InterPro" id="IPR038766">
    <property type="entry name" value="Membrane_comp_ABC_pdt"/>
</dbReference>
<comment type="subcellular location">
    <subcellularLocation>
        <location evidence="1">Cell membrane</location>
        <topology evidence="1">Multi-pass membrane protein</topology>
    </subcellularLocation>
</comment>
<accession>A0A0P1HQ28</accession>
<gene>
    <name evidence="8" type="ORF">PHA8399_03019</name>
</gene>
<reference evidence="8 9" key="1">
    <citation type="submission" date="2015-09" db="EMBL/GenBank/DDBJ databases">
        <authorList>
            <consortium name="Swine Surveillance"/>
        </authorList>
    </citation>
    <scope>NUCLEOTIDE SEQUENCE [LARGE SCALE GENOMIC DNA]</scope>
    <source>
        <strain evidence="8 9">CECT 8399</strain>
    </source>
</reference>
<protein>
    <submittedName>
        <fullName evidence="8">FtsX-like permease family protein</fullName>
    </submittedName>
</protein>
<organism evidence="8 9">
    <name type="scientific">Leisingera aquaemixtae</name>
    <dbReference type="NCBI Taxonomy" id="1396826"/>
    <lineage>
        <taxon>Bacteria</taxon>
        <taxon>Pseudomonadati</taxon>
        <taxon>Pseudomonadota</taxon>
        <taxon>Alphaproteobacteria</taxon>
        <taxon>Rhodobacterales</taxon>
        <taxon>Roseobacteraceae</taxon>
        <taxon>Leisingera</taxon>
    </lineage>
</organism>
<evidence type="ECO:0000256" key="1">
    <source>
        <dbReference type="ARBA" id="ARBA00004651"/>
    </source>
</evidence>
<dbReference type="PANTHER" id="PTHR30287">
    <property type="entry name" value="MEMBRANE COMPONENT OF PREDICTED ABC SUPERFAMILY METABOLITE UPTAKE TRANSPORTER"/>
    <property type="match status" value="1"/>
</dbReference>
<evidence type="ECO:0000256" key="4">
    <source>
        <dbReference type="ARBA" id="ARBA00022989"/>
    </source>
</evidence>
<dbReference type="InterPro" id="IPR003838">
    <property type="entry name" value="ABC3_permease_C"/>
</dbReference>
<dbReference type="STRING" id="1396826.PHA8399_03019"/>
<dbReference type="RefSeq" id="WP_058286923.1">
    <property type="nucleotide sequence ID" value="NZ_CYSR01000030.1"/>
</dbReference>
<keyword evidence="3 6" id="KW-0812">Transmembrane</keyword>
<feature type="transmembrane region" description="Helical" evidence="6">
    <location>
        <begin position="447"/>
        <end position="467"/>
    </location>
</feature>
<feature type="transmembrane region" description="Helical" evidence="6">
    <location>
        <begin position="401"/>
        <end position="426"/>
    </location>
</feature>
<keyword evidence="5 6" id="KW-0472">Membrane</keyword>
<evidence type="ECO:0000256" key="6">
    <source>
        <dbReference type="SAM" id="Phobius"/>
    </source>
</evidence>
<feature type="transmembrane region" description="Helical" evidence="6">
    <location>
        <begin position="720"/>
        <end position="747"/>
    </location>
</feature>
<dbReference type="AlphaFoldDB" id="A0A0P1HQ28"/>
<sequence length="805" mass="85195">MTRAAAAAILSHWRRHPLQLATLIIGLALATGLWSAVQAINGEARASYARAAEQLGTSGADRLVPASGSIALSRYAALRRAGWTLAPVLEGTVRFGRQSFDIMGIDLLSHPLAANLADASDQDGAAPMDALLPPGRFFAHPDTAAELAAVQQQHPVTRTSALPRGVLVADLSLASRLLRQPGTLSYLLILPGQTPDLAPLAQLAPELTRVAAKSAAADTARLTDSFHLNLTAFGLLSFAVGLFIVQGAITLSLEQRRGLIRTLRGLGVPMQLLVGLFAAELAAVAVIAGAAGLAGGYLVAAALLPDVSATLAGLYGAPVDGSLSLRPGWVLSGLAMALGGTFLAGAKALFALWRMPLLAAPATRARGQQAGRSHLLSAAGGIACILAGTAVISIFQGLVAGFVFLGGLMLGAALLLPLLIATGLRLGARLARRPYAEWLWADTRAQLPGMSLALMALLLALATNIGVGTMVSSFRLTFVGWLDQRLASEVYVTARSDTQGAELAQWLGSKGVTVLPIRSSDVRFKGAPLRIYGVADDATYRQHWPLLDALPQIWDRVAAGEAVLINEQLARRYDLSPGGSFQLEPGWVLAIGGIYSDYGNPNGQAIVALDRLLARAPDVPNRQFGLRLPPQEVPDLIKSIRQRFEIPRENIIDQASLKARSLAVFDRTFVITAALNLLTLGVAAFAMLTSLLTLWSQRLPQLAPVWAMGLSRRQLAATEVLRSLMLAAITAVLALPLGLVLAWALLAVINVEAFGWKLPMHVFPGDWLRLFLLALLAAVVAAALPARRLSRLDPAELLKVFANER</sequence>
<dbReference type="Proteomes" id="UP000051326">
    <property type="component" value="Unassembled WGS sequence"/>
</dbReference>
<feature type="transmembrane region" description="Helical" evidence="6">
    <location>
        <begin position="374"/>
        <end position="395"/>
    </location>
</feature>
<evidence type="ECO:0000256" key="2">
    <source>
        <dbReference type="ARBA" id="ARBA00022475"/>
    </source>
</evidence>
<keyword evidence="2" id="KW-1003">Cell membrane</keyword>
<dbReference type="PANTHER" id="PTHR30287:SF2">
    <property type="entry name" value="BLL1001 PROTEIN"/>
    <property type="match status" value="1"/>
</dbReference>
<feature type="transmembrane region" description="Helical" evidence="6">
    <location>
        <begin position="669"/>
        <end position="695"/>
    </location>
</feature>
<feature type="transmembrane region" description="Helical" evidence="6">
    <location>
        <begin position="272"/>
        <end position="300"/>
    </location>
</feature>
<proteinExistence type="predicted"/>
<evidence type="ECO:0000259" key="7">
    <source>
        <dbReference type="Pfam" id="PF02687"/>
    </source>
</evidence>
<name>A0A0P1HQ28_9RHOB</name>
<evidence type="ECO:0000256" key="5">
    <source>
        <dbReference type="ARBA" id="ARBA00023136"/>
    </source>
</evidence>
<feature type="transmembrane region" description="Helical" evidence="6">
    <location>
        <begin position="230"/>
        <end position="251"/>
    </location>
</feature>
<keyword evidence="4 6" id="KW-1133">Transmembrane helix</keyword>
<feature type="domain" description="ABC3 transporter permease C-terminal" evidence="7">
    <location>
        <begin position="232"/>
        <end position="352"/>
    </location>
</feature>